<name>A0A443S8R1_9ACAR</name>
<feature type="transmembrane region" description="Helical" evidence="1">
    <location>
        <begin position="251"/>
        <end position="268"/>
    </location>
</feature>
<proteinExistence type="predicted"/>
<evidence type="ECO:0000256" key="1">
    <source>
        <dbReference type="SAM" id="Phobius"/>
    </source>
</evidence>
<dbReference type="InterPro" id="IPR052728">
    <property type="entry name" value="O2_lipid_transport_reg"/>
</dbReference>
<feature type="transmembrane region" description="Helical" evidence="1">
    <location>
        <begin position="94"/>
        <end position="111"/>
    </location>
</feature>
<dbReference type="InterPro" id="IPR002656">
    <property type="entry name" value="Acyl_transf_3_dom"/>
</dbReference>
<evidence type="ECO:0000259" key="2">
    <source>
        <dbReference type="Pfam" id="PF01757"/>
    </source>
</evidence>
<organism evidence="3 4">
    <name type="scientific">Leptotrombidium deliense</name>
    <dbReference type="NCBI Taxonomy" id="299467"/>
    <lineage>
        <taxon>Eukaryota</taxon>
        <taxon>Metazoa</taxon>
        <taxon>Ecdysozoa</taxon>
        <taxon>Arthropoda</taxon>
        <taxon>Chelicerata</taxon>
        <taxon>Arachnida</taxon>
        <taxon>Acari</taxon>
        <taxon>Acariformes</taxon>
        <taxon>Trombidiformes</taxon>
        <taxon>Prostigmata</taxon>
        <taxon>Anystina</taxon>
        <taxon>Parasitengona</taxon>
        <taxon>Trombiculoidea</taxon>
        <taxon>Trombiculidae</taxon>
        <taxon>Leptotrombidium</taxon>
    </lineage>
</organism>
<feature type="domain" description="Acyltransferase 3" evidence="2">
    <location>
        <begin position="3"/>
        <end position="374"/>
    </location>
</feature>
<keyword evidence="1" id="KW-1133">Transmembrane helix</keyword>
<feature type="transmembrane region" description="Helical" evidence="1">
    <location>
        <begin position="280"/>
        <end position="301"/>
    </location>
</feature>
<dbReference type="EMBL" id="NCKV01005867">
    <property type="protein sequence ID" value="RWS23795.1"/>
    <property type="molecule type" value="Genomic_DNA"/>
</dbReference>
<sequence>MAWIILGHTAIWVHFQTFSKQNCALSIYCFAYLGQSFRIIDVITPLYTQAILNATLSVETFFVLSGLLTSYVTWGTTHGEYRNFSSFWYLMSRYVRLTPGLIAAIGGTLFLPHLGSGPLWHEIIDPIVNGCKENWWVDLLYLQNYVNSEKIVGPLFARNIVYLNFHFQCLLPSWWLSVDMHFHIISLVIVIALMRRPTVGLIANTLTIIAFTVIGGIVHYLNGYPAAIVPTQPQIEEYWLDFVLNYFYKPWVHAGPFFIGLILGYFLAKRQFLKLSKRKAIICWIVASVLLITSLHTSYYWNLGNTSSKFVAALHDSTNRIFWSLGIAWVIYACSSGYGGLINRFLSCSAFVPLARLTFMVYLTHMWLVWCYMATRRDLLHTSTYTI</sequence>
<comment type="caution">
    <text evidence="3">The sequence shown here is derived from an EMBL/GenBank/DDBJ whole genome shotgun (WGS) entry which is preliminary data.</text>
</comment>
<feature type="transmembrane region" description="Helical" evidence="1">
    <location>
        <begin position="354"/>
        <end position="375"/>
    </location>
</feature>
<keyword evidence="4" id="KW-1185">Reference proteome</keyword>
<dbReference type="Pfam" id="PF01757">
    <property type="entry name" value="Acyl_transf_3"/>
    <property type="match status" value="1"/>
</dbReference>
<dbReference type="GO" id="GO:0016747">
    <property type="term" value="F:acyltransferase activity, transferring groups other than amino-acyl groups"/>
    <property type="evidence" value="ECO:0007669"/>
    <property type="project" value="InterPro"/>
</dbReference>
<feature type="transmembrane region" description="Helical" evidence="1">
    <location>
        <begin position="321"/>
        <end position="342"/>
    </location>
</feature>
<dbReference type="AlphaFoldDB" id="A0A443S8R1"/>
<dbReference type="OrthoDB" id="6408118at2759"/>
<keyword evidence="1" id="KW-0812">Transmembrane</keyword>
<gene>
    <name evidence="3" type="ORF">B4U80_04454</name>
</gene>
<dbReference type="PANTHER" id="PTHR11161:SF0">
    <property type="entry name" value="O-ACYLTRANSFERASE LIKE PROTEIN"/>
    <property type="match status" value="1"/>
</dbReference>
<keyword evidence="1" id="KW-0472">Membrane</keyword>
<feature type="non-terminal residue" evidence="3">
    <location>
        <position position="387"/>
    </location>
</feature>
<accession>A0A443S8R1</accession>
<dbReference type="VEuPathDB" id="VectorBase:LDEU008244"/>
<evidence type="ECO:0000313" key="3">
    <source>
        <dbReference type="EMBL" id="RWS23795.1"/>
    </source>
</evidence>
<protein>
    <submittedName>
        <fullName evidence="3">Nose resistant to fluoxetine protein 6-like protein</fullName>
    </submittedName>
</protein>
<dbReference type="Proteomes" id="UP000288716">
    <property type="component" value="Unassembled WGS sequence"/>
</dbReference>
<evidence type="ECO:0000313" key="4">
    <source>
        <dbReference type="Proteomes" id="UP000288716"/>
    </source>
</evidence>
<feature type="transmembrane region" description="Helical" evidence="1">
    <location>
        <begin position="50"/>
        <end position="74"/>
    </location>
</feature>
<feature type="transmembrane region" description="Helical" evidence="1">
    <location>
        <begin position="201"/>
        <end position="221"/>
    </location>
</feature>
<feature type="transmembrane region" description="Helical" evidence="1">
    <location>
        <begin position="174"/>
        <end position="194"/>
    </location>
</feature>
<reference evidence="3 4" key="1">
    <citation type="journal article" date="2018" name="Gigascience">
        <title>Genomes of trombidid mites reveal novel predicted allergens and laterally-transferred genes associated with secondary metabolism.</title>
        <authorList>
            <person name="Dong X."/>
            <person name="Chaisiri K."/>
            <person name="Xia D."/>
            <person name="Armstrong S.D."/>
            <person name="Fang Y."/>
            <person name="Donnelly M.J."/>
            <person name="Kadowaki T."/>
            <person name="McGarry J.W."/>
            <person name="Darby A.C."/>
            <person name="Makepeace B.L."/>
        </authorList>
    </citation>
    <scope>NUCLEOTIDE SEQUENCE [LARGE SCALE GENOMIC DNA]</scope>
    <source>
        <strain evidence="3">UoL-UT</strain>
    </source>
</reference>
<dbReference type="PANTHER" id="PTHR11161">
    <property type="entry name" value="O-ACYLTRANSFERASE"/>
    <property type="match status" value="1"/>
</dbReference>